<reference evidence="1 2" key="1">
    <citation type="journal article" date="2022" name="Plant J.">
        <title>Chromosome-level genome of Camellia lanceoleosa provides a valuable resource for understanding genome evolution and self-incompatibility.</title>
        <authorList>
            <person name="Gong W."/>
            <person name="Xiao S."/>
            <person name="Wang L."/>
            <person name="Liao Z."/>
            <person name="Chang Y."/>
            <person name="Mo W."/>
            <person name="Hu G."/>
            <person name="Li W."/>
            <person name="Zhao G."/>
            <person name="Zhu H."/>
            <person name="Hu X."/>
            <person name="Ji K."/>
            <person name="Xiang X."/>
            <person name="Song Q."/>
            <person name="Yuan D."/>
            <person name="Jin S."/>
            <person name="Zhang L."/>
        </authorList>
    </citation>
    <scope>NUCLEOTIDE SEQUENCE [LARGE SCALE GENOMIC DNA]</scope>
    <source>
        <strain evidence="1">SQ_2022a</strain>
    </source>
</reference>
<dbReference type="EMBL" id="CM045772">
    <property type="protein sequence ID" value="KAI7986913.1"/>
    <property type="molecule type" value="Genomic_DNA"/>
</dbReference>
<accession>A0ACC0FEB3</accession>
<evidence type="ECO:0000313" key="2">
    <source>
        <dbReference type="Proteomes" id="UP001060215"/>
    </source>
</evidence>
<proteinExistence type="predicted"/>
<name>A0ACC0FEB3_9ERIC</name>
<evidence type="ECO:0000313" key="1">
    <source>
        <dbReference type="EMBL" id="KAI7986913.1"/>
    </source>
</evidence>
<protein>
    <submittedName>
        <fullName evidence="1">Uncharacterized protein</fullName>
    </submittedName>
</protein>
<keyword evidence="2" id="KW-1185">Reference proteome</keyword>
<comment type="caution">
    <text evidence="1">The sequence shown here is derived from an EMBL/GenBank/DDBJ whole genome shotgun (WGS) entry which is preliminary data.</text>
</comment>
<dbReference type="Proteomes" id="UP001060215">
    <property type="component" value="Chromosome 15"/>
</dbReference>
<gene>
    <name evidence="1" type="ORF">LOK49_LG14G01406</name>
</gene>
<organism evidence="1 2">
    <name type="scientific">Camellia lanceoleosa</name>
    <dbReference type="NCBI Taxonomy" id="1840588"/>
    <lineage>
        <taxon>Eukaryota</taxon>
        <taxon>Viridiplantae</taxon>
        <taxon>Streptophyta</taxon>
        <taxon>Embryophyta</taxon>
        <taxon>Tracheophyta</taxon>
        <taxon>Spermatophyta</taxon>
        <taxon>Magnoliopsida</taxon>
        <taxon>eudicotyledons</taxon>
        <taxon>Gunneridae</taxon>
        <taxon>Pentapetalae</taxon>
        <taxon>asterids</taxon>
        <taxon>Ericales</taxon>
        <taxon>Theaceae</taxon>
        <taxon>Camellia</taxon>
    </lineage>
</organism>
<sequence length="173" mass="19696">MVCEKLPKTHLLAWDEFSEKEDLGRSWFSGFLLLSKQGWMLLCGRCNLLTTLLEANLDEIEKVQQLIDESLASLKEDLVLQTLSTEDAKLVLSIYEVALMLKRNGLIKKKGEGETYFIWKMCLDIAPTDEVLYKKKVVHDAICCVCKEEEESAVHILARCQNCVAHISTQVEC</sequence>